<evidence type="ECO:0008006" key="3">
    <source>
        <dbReference type="Google" id="ProtNLM"/>
    </source>
</evidence>
<keyword evidence="2" id="KW-1185">Reference proteome</keyword>
<dbReference type="AlphaFoldDB" id="A0A401ZGG3"/>
<protein>
    <recommendedName>
        <fullName evidence="3">Mersacidin/lichenicidin family type 2 lantibiotic</fullName>
    </recommendedName>
</protein>
<proteinExistence type="predicted"/>
<evidence type="ECO:0000313" key="1">
    <source>
        <dbReference type="EMBL" id="GCE05965.1"/>
    </source>
</evidence>
<dbReference type="RefSeq" id="WP_126596967.1">
    <property type="nucleotide sequence ID" value="NZ_BIFQ01000001.1"/>
</dbReference>
<sequence>MSIEEIINSWKASESALASNIPSNPVGEELTDDVLLDVSGRMETTCEPSTCDLQISCEMVSYSTF</sequence>
<dbReference type="EMBL" id="BIFQ01000001">
    <property type="protein sequence ID" value="GCE05965.1"/>
    <property type="molecule type" value="Genomic_DNA"/>
</dbReference>
<reference evidence="2" key="1">
    <citation type="submission" date="2018-12" db="EMBL/GenBank/DDBJ databases">
        <title>Tengunoibacter tsumagoiensis gen. nov., sp. nov., Dictyobacter kobayashii sp. nov., D. alpinus sp. nov., and D. joshuensis sp. nov. and description of Dictyobacteraceae fam. nov. within the order Ktedonobacterales isolated from Tengu-no-mugimeshi.</title>
        <authorList>
            <person name="Wang C.M."/>
            <person name="Zheng Y."/>
            <person name="Sakai Y."/>
            <person name="Toyoda A."/>
            <person name="Minakuchi Y."/>
            <person name="Abe K."/>
            <person name="Yokota A."/>
            <person name="Yabe S."/>
        </authorList>
    </citation>
    <scope>NUCLEOTIDE SEQUENCE [LARGE SCALE GENOMIC DNA]</scope>
    <source>
        <strain evidence="2">S-27</strain>
    </source>
</reference>
<comment type="caution">
    <text evidence="1">The sequence shown here is derived from an EMBL/GenBank/DDBJ whole genome shotgun (WGS) entry which is preliminary data.</text>
</comment>
<dbReference type="Proteomes" id="UP000287224">
    <property type="component" value="Unassembled WGS sequence"/>
</dbReference>
<accession>A0A401ZGG3</accession>
<organism evidence="1 2">
    <name type="scientific">Dictyobacter aurantiacus</name>
    <dbReference type="NCBI Taxonomy" id="1936993"/>
    <lineage>
        <taxon>Bacteria</taxon>
        <taxon>Bacillati</taxon>
        <taxon>Chloroflexota</taxon>
        <taxon>Ktedonobacteria</taxon>
        <taxon>Ktedonobacterales</taxon>
        <taxon>Dictyobacteraceae</taxon>
        <taxon>Dictyobacter</taxon>
    </lineage>
</organism>
<name>A0A401ZGG3_9CHLR</name>
<gene>
    <name evidence="1" type="ORF">KDAU_32940</name>
</gene>
<evidence type="ECO:0000313" key="2">
    <source>
        <dbReference type="Proteomes" id="UP000287224"/>
    </source>
</evidence>
<dbReference type="OrthoDB" id="164016at2"/>